<sequence length="364" mass="40569">METQKMAMPTKTPLISHPPQSFVLKLKSKNTHNDHIFLDKSKSNDKELDVFAAEKYFNEVDNNSPKLVVSKNLQTDHHAKKDELPLDIFGNKPKPAKTTTKSIRSESSWNSRCSLLQTVPKNQQPKRINKKSFFACNNCSCVGKKSVDVDKNKTGHFVTDYGSVKLNEPEHEKIKPGPHFTFPIFNRDQPGKIKTRVEEKDIIFTKRSKSLKVFDGPENRELGSGLEKKLAMMTWTIPSISSEMRDDESDVSDASSDLFEIESLTRNGPHTDPWKGAAASEGCKSPTVMTSYAPSEASVEWSVMTASVADFGELNGSDLNPSNNPGPKKIGSFKEMPRLRTSGILSGCTSKKAIMTKSRDEIKK</sequence>
<evidence type="ECO:0000313" key="3">
    <source>
        <dbReference type="Proteomes" id="UP001632038"/>
    </source>
</evidence>
<evidence type="ECO:0000313" key="2">
    <source>
        <dbReference type="EMBL" id="KAL3654228.1"/>
    </source>
</evidence>
<dbReference type="Proteomes" id="UP001632038">
    <property type="component" value="Unassembled WGS sequence"/>
</dbReference>
<dbReference type="InterPro" id="IPR039615">
    <property type="entry name" value="PKS"/>
</dbReference>
<reference evidence="3" key="1">
    <citation type="journal article" date="2024" name="IScience">
        <title>Strigolactones Initiate the Formation of Haustorium-like Structures in Castilleja.</title>
        <authorList>
            <person name="Buerger M."/>
            <person name="Peterson D."/>
            <person name="Chory J."/>
        </authorList>
    </citation>
    <scope>NUCLEOTIDE SEQUENCE [LARGE SCALE GENOMIC DNA]</scope>
</reference>
<proteinExistence type="predicted"/>
<dbReference type="PANTHER" id="PTHR33781:SF4">
    <property type="entry name" value="PROTEIN PHYTOCHROME KINASE SUBSTRATE 1"/>
    <property type="match status" value="1"/>
</dbReference>
<organism evidence="2 3">
    <name type="scientific">Castilleja foliolosa</name>
    <dbReference type="NCBI Taxonomy" id="1961234"/>
    <lineage>
        <taxon>Eukaryota</taxon>
        <taxon>Viridiplantae</taxon>
        <taxon>Streptophyta</taxon>
        <taxon>Embryophyta</taxon>
        <taxon>Tracheophyta</taxon>
        <taxon>Spermatophyta</taxon>
        <taxon>Magnoliopsida</taxon>
        <taxon>eudicotyledons</taxon>
        <taxon>Gunneridae</taxon>
        <taxon>Pentapetalae</taxon>
        <taxon>asterids</taxon>
        <taxon>lamiids</taxon>
        <taxon>Lamiales</taxon>
        <taxon>Orobanchaceae</taxon>
        <taxon>Pedicularideae</taxon>
        <taxon>Castillejinae</taxon>
        <taxon>Castilleja</taxon>
    </lineage>
</organism>
<keyword evidence="3" id="KW-1185">Reference proteome</keyword>
<dbReference type="PANTHER" id="PTHR33781">
    <property type="entry name" value="PROTEIN PHYTOCHROME KINASE SUBSTRATE 1-RELATED"/>
    <property type="match status" value="1"/>
</dbReference>
<gene>
    <name evidence="2" type="ORF">CASFOL_003909</name>
</gene>
<protein>
    <recommendedName>
        <fullName evidence="4">Phytochrome kinase substrate 1</fullName>
    </recommendedName>
</protein>
<dbReference type="AlphaFoldDB" id="A0ABD3EIV4"/>
<evidence type="ECO:0000256" key="1">
    <source>
        <dbReference type="SAM" id="MobiDB-lite"/>
    </source>
</evidence>
<feature type="region of interest" description="Disordered" evidence="1">
    <location>
        <begin position="85"/>
        <end position="104"/>
    </location>
</feature>
<comment type="caution">
    <text evidence="2">The sequence shown here is derived from an EMBL/GenBank/DDBJ whole genome shotgun (WGS) entry which is preliminary data.</text>
</comment>
<dbReference type="EMBL" id="JAVIJP010000005">
    <property type="protein sequence ID" value="KAL3654228.1"/>
    <property type="molecule type" value="Genomic_DNA"/>
</dbReference>
<accession>A0ABD3EIV4</accession>
<feature type="region of interest" description="Disordered" evidence="1">
    <location>
        <begin position="315"/>
        <end position="334"/>
    </location>
</feature>
<name>A0ABD3EIV4_9LAMI</name>
<evidence type="ECO:0008006" key="4">
    <source>
        <dbReference type="Google" id="ProtNLM"/>
    </source>
</evidence>